<evidence type="ECO:0000256" key="11">
    <source>
        <dbReference type="SAM" id="Phobius"/>
    </source>
</evidence>
<organism evidence="13 14">
    <name type="scientific">Novipirellula artificiosorum</name>
    <dbReference type="NCBI Taxonomy" id="2528016"/>
    <lineage>
        <taxon>Bacteria</taxon>
        <taxon>Pseudomonadati</taxon>
        <taxon>Planctomycetota</taxon>
        <taxon>Planctomycetia</taxon>
        <taxon>Pirellulales</taxon>
        <taxon>Pirellulaceae</taxon>
        <taxon>Novipirellula</taxon>
    </lineage>
</organism>
<dbReference type="RefSeq" id="WP_231615692.1">
    <property type="nucleotide sequence ID" value="NZ_SJPV01000005.1"/>
</dbReference>
<feature type="domain" description="Major facilitator superfamily (MFS) profile" evidence="12">
    <location>
        <begin position="35"/>
        <end position="472"/>
    </location>
</feature>
<dbReference type="PANTHER" id="PTHR48020:SF12">
    <property type="entry name" value="PROTON MYO-INOSITOL COTRANSPORTER"/>
    <property type="match status" value="1"/>
</dbReference>
<keyword evidence="4" id="KW-1003">Cell membrane</keyword>
<gene>
    <name evidence="13" type="primary">xylE_1</name>
    <name evidence="13" type="ORF">Poly41_33800</name>
</gene>
<dbReference type="NCBIfam" id="TIGR00879">
    <property type="entry name" value="SP"/>
    <property type="match status" value="1"/>
</dbReference>
<dbReference type="InterPro" id="IPR003663">
    <property type="entry name" value="Sugar/inositol_transpt"/>
</dbReference>
<feature type="transmembrane region" description="Helical" evidence="11">
    <location>
        <begin position="161"/>
        <end position="185"/>
    </location>
</feature>
<evidence type="ECO:0000256" key="4">
    <source>
        <dbReference type="ARBA" id="ARBA00022475"/>
    </source>
</evidence>
<feature type="transmembrane region" description="Helical" evidence="11">
    <location>
        <begin position="418"/>
        <end position="438"/>
    </location>
</feature>
<evidence type="ECO:0000256" key="2">
    <source>
        <dbReference type="ARBA" id="ARBA00010992"/>
    </source>
</evidence>
<dbReference type="EMBL" id="SJPV01000005">
    <property type="protein sequence ID" value="TWU37251.1"/>
    <property type="molecule type" value="Genomic_DNA"/>
</dbReference>
<dbReference type="InterPro" id="IPR036259">
    <property type="entry name" value="MFS_trans_sf"/>
</dbReference>
<dbReference type="InterPro" id="IPR005828">
    <property type="entry name" value="MFS_sugar_transport-like"/>
</dbReference>
<feature type="transmembrane region" description="Helical" evidence="11">
    <location>
        <begin position="73"/>
        <end position="95"/>
    </location>
</feature>
<feature type="transmembrane region" description="Helical" evidence="11">
    <location>
        <begin position="205"/>
        <end position="227"/>
    </location>
</feature>
<comment type="similarity">
    <text evidence="2 9">Belongs to the major facilitator superfamily. Sugar transporter (TC 2.A.1.1) family.</text>
</comment>
<dbReference type="PANTHER" id="PTHR48020">
    <property type="entry name" value="PROTON MYO-INOSITOL COTRANSPORTER"/>
    <property type="match status" value="1"/>
</dbReference>
<dbReference type="GO" id="GO:0022857">
    <property type="term" value="F:transmembrane transporter activity"/>
    <property type="evidence" value="ECO:0007669"/>
    <property type="project" value="InterPro"/>
</dbReference>
<keyword evidence="7 11" id="KW-1133">Transmembrane helix</keyword>
<evidence type="ECO:0000256" key="10">
    <source>
        <dbReference type="SAM" id="MobiDB-lite"/>
    </source>
</evidence>
<evidence type="ECO:0000256" key="3">
    <source>
        <dbReference type="ARBA" id="ARBA00022448"/>
    </source>
</evidence>
<keyword evidence="8 11" id="KW-0472">Membrane</keyword>
<evidence type="ECO:0000256" key="8">
    <source>
        <dbReference type="ARBA" id="ARBA00023136"/>
    </source>
</evidence>
<dbReference type="FunFam" id="1.20.1250.20:FF:000122">
    <property type="entry name" value="D-xylose transporter XylE"/>
    <property type="match status" value="1"/>
</dbReference>
<sequence>MSEINPYEPADAKSKPTTDSGPLSDQYNMRFLGLICFVAAMGGLLFGYDWVVIGGAKPFYEPYFEISDSPLLQGWAMSSALVGCLVGAVVSGILADRLGRKRLLILSGFLFTLSAIGTALSSDFTWFNLFRLIGGGGIGLASNLSPMYIAEISPAATRGRFVSINQLTIVVGILAAQLVNMMIAQEVSDNATVEMIRQSWNGTDGWRWMFAAETVPAAAFFLLMFFVPESPRWLIKDGQNDRARGVLAKVGGEAYAKAEVDDIQQTLGQEEISQVHYSDLLESKVLKILALGVFLAVFQQWCGINVIFNYAQEIFAAAGYGVGAIMFNIVITGIVNLVFTFVAIFTVDKFGRRGLMLLGSGGLAIIYAILGASYYSETRGVFMLVLVVSAIACYAMSLAPVTWVVISEIFPNRIRGAAVAVSVFSLWLACTALTFSYPLLNQALGVHGTFWLYGAVCLLGFFVIFWKLPETKGKSLEQIEREIIS</sequence>
<feature type="transmembrane region" description="Helical" evidence="11">
    <location>
        <begin position="381"/>
        <end position="406"/>
    </location>
</feature>
<dbReference type="AlphaFoldDB" id="A0A5C6DNL2"/>
<keyword evidence="6 11" id="KW-0812">Transmembrane</keyword>
<feature type="transmembrane region" description="Helical" evidence="11">
    <location>
        <begin position="31"/>
        <end position="53"/>
    </location>
</feature>
<comment type="subcellular location">
    <subcellularLocation>
        <location evidence="1">Cell membrane</location>
        <topology evidence="1">Multi-pass membrane protein</topology>
    </subcellularLocation>
</comment>
<evidence type="ECO:0000313" key="13">
    <source>
        <dbReference type="EMBL" id="TWU37251.1"/>
    </source>
</evidence>
<proteinExistence type="inferred from homology"/>
<dbReference type="Gene3D" id="1.20.1250.20">
    <property type="entry name" value="MFS general substrate transporter like domains"/>
    <property type="match status" value="2"/>
</dbReference>
<keyword evidence="5" id="KW-0762">Sugar transport</keyword>
<dbReference type="PROSITE" id="PS50850">
    <property type="entry name" value="MFS"/>
    <property type="match status" value="1"/>
</dbReference>
<feature type="transmembrane region" description="Helical" evidence="11">
    <location>
        <begin position="288"/>
        <end position="308"/>
    </location>
</feature>
<feature type="transmembrane region" description="Helical" evidence="11">
    <location>
        <begin position="354"/>
        <end position="375"/>
    </location>
</feature>
<accession>A0A5C6DNL2</accession>
<evidence type="ECO:0000256" key="5">
    <source>
        <dbReference type="ARBA" id="ARBA00022597"/>
    </source>
</evidence>
<dbReference type="Proteomes" id="UP000319143">
    <property type="component" value="Unassembled WGS sequence"/>
</dbReference>
<protein>
    <submittedName>
        <fullName evidence="13">D-xylose-proton symporter</fullName>
    </submittedName>
</protein>
<feature type="transmembrane region" description="Helical" evidence="11">
    <location>
        <begin position="450"/>
        <end position="468"/>
    </location>
</feature>
<dbReference type="InterPro" id="IPR050814">
    <property type="entry name" value="Myo-inositol_Transporter"/>
</dbReference>
<dbReference type="CDD" id="cd17359">
    <property type="entry name" value="MFS_XylE_like"/>
    <property type="match status" value="1"/>
</dbReference>
<dbReference type="InterPro" id="IPR020846">
    <property type="entry name" value="MFS_dom"/>
</dbReference>
<feature type="transmembrane region" description="Helical" evidence="11">
    <location>
        <begin position="314"/>
        <end position="347"/>
    </location>
</feature>
<dbReference type="PRINTS" id="PR00171">
    <property type="entry name" value="SUGRTRNSPORT"/>
</dbReference>
<dbReference type="SUPFAM" id="SSF103473">
    <property type="entry name" value="MFS general substrate transporter"/>
    <property type="match status" value="1"/>
</dbReference>
<reference evidence="13 14" key="1">
    <citation type="submission" date="2019-02" db="EMBL/GenBank/DDBJ databases">
        <title>Deep-cultivation of Planctomycetes and their phenomic and genomic characterization uncovers novel biology.</title>
        <authorList>
            <person name="Wiegand S."/>
            <person name="Jogler M."/>
            <person name="Boedeker C."/>
            <person name="Pinto D."/>
            <person name="Vollmers J."/>
            <person name="Rivas-Marin E."/>
            <person name="Kohn T."/>
            <person name="Peeters S.H."/>
            <person name="Heuer A."/>
            <person name="Rast P."/>
            <person name="Oberbeckmann S."/>
            <person name="Bunk B."/>
            <person name="Jeske O."/>
            <person name="Meyerdierks A."/>
            <person name="Storesund J.E."/>
            <person name="Kallscheuer N."/>
            <person name="Luecker S."/>
            <person name="Lage O.M."/>
            <person name="Pohl T."/>
            <person name="Merkel B.J."/>
            <person name="Hornburger P."/>
            <person name="Mueller R.-W."/>
            <person name="Bruemmer F."/>
            <person name="Labrenz M."/>
            <person name="Spormann A.M."/>
            <person name="Op Den Camp H."/>
            <person name="Overmann J."/>
            <person name="Amann R."/>
            <person name="Jetten M.S.M."/>
            <person name="Mascher T."/>
            <person name="Medema M.H."/>
            <person name="Devos D.P."/>
            <person name="Kaster A.-K."/>
            <person name="Ovreas L."/>
            <person name="Rohde M."/>
            <person name="Galperin M.Y."/>
            <person name="Jogler C."/>
        </authorList>
    </citation>
    <scope>NUCLEOTIDE SEQUENCE [LARGE SCALE GENOMIC DNA]</scope>
    <source>
        <strain evidence="13 14">Poly41</strain>
    </source>
</reference>
<keyword evidence="3 9" id="KW-0813">Transport</keyword>
<dbReference type="GO" id="GO:0005886">
    <property type="term" value="C:plasma membrane"/>
    <property type="evidence" value="ECO:0007669"/>
    <property type="project" value="UniProtKB-SubCell"/>
</dbReference>
<evidence type="ECO:0000256" key="1">
    <source>
        <dbReference type="ARBA" id="ARBA00004651"/>
    </source>
</evidence>
<evidence type="ECO:0000256" key="6">
    <source>
        <dbReference type="ARBA" id="ARBA00022692"/>
    </source>
</evidence>
<feature type="transmembrane region" description="Helical" evidence="11">
    <location>
        <begin position="102"/>
        <end position="120"/>
    </location>
</feature>
<evidence type="ECO:0000256" key="7">
    <source>
        <dbReference type="ARBA" id="ARBA00022989"/>
    </source>
</evidence>
<feature type="region of interest" description="Disordered" evidence="10">
    <location>
        <begin position="1"/>
        <end position="20"/>
    </location>
</feature>
<evidence type="ECO:0000259" key="12">
    <source>
        <dbReference type="PROSITE" id="PS50850"/>
    </source>
</evidence>
<dbReference type="Pfam" id="PF00083">
    <property type="entry name" value="Sugar_tr"/>
    <property type="match status" value="1"/>
</dbReference>
<keyword evidence="14" id="KW-1185">Reference proteome</keyword>
<name>A0A5C6DNL2_9BACT</name>
<evidence type="ECO:0000256" key="9">
    <source>
        <dbReference type="RuleBase" id="RU003346"/>
    </source>
</evidence>
<evidence type="ECO:0000313" key="14">
    <source>
        <dbReference type="Proteomes" id="UP000319143"/>
    </source>
</evidence>
<dbReference type="PROSITE" id="PS00216">
    <property type="entry name" value="SUGAR_TRANSPORT_1"/>
    <property type="match status" value="2"/>
</dbReference>
<dbReference type="InterPro" id="IPR005829">
    <property type="entry name" value="Sugar_transporter_CS"/>
</dbReference>
<dbReference type="InterPro" id="IPR047984">
    <property type="entry name" value="XylE-like"/>
</dbReference>
<feature type="transmembrane region" description="Helical" evidence="11">
    <location>
        <begin position="126"/>
        <end position="149"/>
    </location>
</feature>
<comment type="caution">
    <text evidence="13">The sequence shown here is derived from an EMBL/GenBank/DDBJ whole genome shotgun (WGS) entry which is preliminary data.</text>
</comment>